<proteinExistence type="predicted"/>
<accession>A0ABT5JBP4</accession>
<dbReference type="RefSeq" id="WP_272777647.1">
    <property type="nucleotide sequence ID" value="NZ_JAQQLI010000020.1"/>
</dbReference>
<evidence type="ECO:0000256" key="1">
    <source>
        <dbReference type="SAM" id="MobiDB-lite"/>
    </source>
</evidence>
<evidence type="ECO:0000313" key="3">
    <source>
        <dbReference type="Proteomes" id="UP001165652"/>
    </source>
</evidence>
<dbReference type="EMBL" id="JAQQLI010000020">
    <property type="protein sequence ID" value="MDC7786801.1"/>
    <property type="molecule type" value="Genomic_DNA"/>
</dbReference>
<dbReference type="Proteomes" id="UP001165652">
    <property type="component" value="Unassembled WGS sequence"/>
</dbReference>
<feature type="region of interest" description="Disordered" evidence="1">
    <location>
        <begin position="89"/>
        <end position="111"/>
    </location>
</feature>
<reference evidence="2" key="1">
    <citation type="journal article" date="2023" name="Microbiol Resour">
        <title>Genome Sequences of Rhodoplanes serenus and Two Thermotolerant Strains, Rhodoplanes tepidamans and 'Rhodoplanes cryptolactis,' Further Refine the Genus.</title>
        <authorList>
            <person name="Rayyan A.A."/>
            <person name="Kyndt J.A."/>
        </authorList>
    </citation>
    <scope>NUCLEOTIDE SEQUENCE</scope>
    <source>
        <strain evidence="2">DSM 9987</strain>
    </source>
</reference>
<keyword evidence="3" id="KW-1185">Reference proteome</keyword>
<feature type="compositionally biased region" description="Pro residues" evidence="1">
    <location>
        <begin position="98"/>
        <end position="111"/>
    </location>
</feature>
<name>A0ABT5JBP4_RHOTP</name>
<protein>
    <submittedName>
        <fullName evidence="2">Uncharacterized protein</fullName>
    </submittedName>
</protein>
<gene>
    <name evidence="2" type="ORF">PQJ73_13995</name>
</gene>
<sequence>MITTRSGQGGAVMRRVLLAAGLLVVGGDPLAAQAGCGEGRTGSGVCVDATLAETARQAAIVFAQPKISQAAFPVLPVLDLRWRYPHQLLPDQLGPAPTGTPLPPPPPPPIP</sequence>
<organism evidence="2 3">
    <name type="scientific">Rhodoplanes tepidamans</name>
    <name type="common">Rhodoplanes cryptolactis</name>
    <dbReference type="NCBI Taxonomy" id="200616"/>
    <lineage>
        <taxon>Bacteria</taxon>
        <taxon>Pseudomonadati</taxon>
        <taxon>Pseudomonadota</taxon>
        <taxon>Alphaproteobacteria</taxon>
        <taxon>Hyphomicrobiales</taxon>
        <taxon>Nitrobacteraceae</taxon>
        <taxon>Rhodoplanes</taxon>
    </lineage>
</organism>
<evidence type="ECO:0000313" key="2">
    <source>
        <dbReference type="EMBL" id="MDC7786801.1"/>
    </source>
</evidence>
<reference evidence="2" key="2">
    <citation type="submission" date="2023-02" db="EMBL/GenBank/DDBJ databases">
        <authorList>
            <person name="Rayyan A."/>
            <person name="Meyer T."/>
            <person name="Kyndt J.A."/>
        </authorList>
    </citation>
    <scope>NUCLEOTIDE SEQUENCE</scope>
    <source>
        <strain evidence="2">DSM 9987</strain>
    </source>
</reference>
<comment type="caution">
    <text evidence="2">The sequence shown here is derived from an EMBL/GenBank/DDBJ whole genome shotgun (WGS) entry which is preliminary data.</text>
</comment>